<gene>
    <name evidence="1" type="ORF">J2R62_14285</name>
</gene>
<accession>A0A379H5V3</accession>
<proteinExistence type="predicted"/>
<dbReference type="SUPFAM" id="SSF54909">
    <property type="entry name" value="Dimeric alpha+beta barrel"/>
    <property type="match status" value="1"/>
</dbReference>
<name>A0A379H5V3_PLESH</name>
<dbReference type="EMBL" id="JAFNAA010000018">
    <property type="protein sequence ID" value="MBO1109361.1"/>
    <property type="molecule type" value="Genomic_DNA"/>
</dbReference>
<sequence length="112" mass="13019">MQDIYIATFIFQKKEYDDEFYALDDKIADYAKQSEGYLGDESYENPQTGQLINLYYWQGKQGMEDVIHNKLHGEAKSKQARWLNGYQVTISKLEAAYNDGVLPHPLAHIKPR</sequence>
<evidence type="ECO:0000313" key="2">
    <source>
        <dbReference type="Proteomes" id="UP000664658"/>
    </source>
</evidence>
<organism evidence="1 2">
    <name type="scientific">Plesiomonas shigelloides</name>
    <name type="common">Aeromonas shigelloides</name>
    <dbReference type="NCBI Taxonomy" id="703"/>
    <lineage>
        <taxon>Bacteria</taxon>
        <taxon>Pseudomonadati</taxon>
        <taxon>Pseudomonadota</taxon>
        <taxon>Gammaproteobacteria</taxon>
        <taxon>Enterobacterales</taxon>
        <taxon>Enterobacteriaceae</taxon>
        <taxon>Plesiomonas</taxon>
    </lineage>
</organism>
<evidence type="ECO:0000313" key="1">
    <source>
        <dbReference type="EMBL" id="MBO1109361.1"/>
    </source>
</evidence>
<dbReference type="GeneID" id="69706949"/>
<reference evidence="1" key="1">
    <citation type="submission" date="2021-03" db="EMBL/GenBank/DDBJ databases">
        <title>Plesiomonas shigelloides zfcc0051, isolated from zebrafish feces.</title>
        <authorList>
            <person name="Vanderhoek Z."/>
            <person name="Gaulke C."/>
        </authorList>
    </citation>
    <scope>NUCLEOTIDE SEQUENCE</scope>
    <source>
        <strain evidence="1">Zfcc0051</strain>
    </source>
</reference>
<dbReference type="Gene3D" id="3.30.70.100">
    <property type="match status" value="1"/>
</dbReference>
<dbReference type="RefSeq" id="WP_052181253.1">
    <property type="nucleotide sequence ID" value="NZ_CP027853.1"/>
</dbReference>
<dbReference type="InterPro" id="IPR011008">
    <property type="entry name" value="Dimeric_a/b-barrel"/>
</dbReference>
<dbReference type="Proteomes" id="UP000664658">
    <property type="component" value="Unassembled WGS sequence"/>
</dbReference>
<comment type="caution">
    <text evidence="1">The sequence shown here is derived from an EMBL/GenBank/DDBJ whole genome shotgun (WGS) entry which is preliminary data.</text>
</comment>
<evidence type="ECO:0008006" key="3">
    <source>
        <dbReference type="Google" id="ProtNLM"/>
    </source>
</evidence>
<dbReference type="AlphaFoldDB" id="A0A379H5V3"/>
<protein>
    <recommendedName>
        <fullName evidence="3">Antibiotic biosynthesis monooxygenase</fullName>
    </recommendedName>
</protein>